<gene>
    <name evidence="8" type="ORF">ET989_01290</name>
</gene>
<evidence type="ECO:0000256" key="5">
    <source>
        <dbReference type="ARBA" id="ARBA00022840"/>
    </source>
</evidence>
<evidence type="ECO:0000256" key="1">
    <source>
        <dbReference type="ARBA" id="ARBA00012513"/>
    </source>
</evidence>
<evidence type="ECO:0000256" key="4">
    <source>
        <dbReference type="ARBA" id="ARBA00022777"/>
    </source>
</evidence>
<dbReference type="EC" id="2.7.11.1" evidence="1"/>
<dbReference type="PANTHER" id="PTHR43671">
    <property type="entry name" value="SERINE/THREONINE-PROTEIN KINASE NEK"/>
    <property type="match status" value="1"/>
</dbReference>
<dbReference type="Pfam" id="PF00069">
    <property type="entry name" value="Pkinase"/>
    <property type="match status" value="1"/>
</dbReference>
<feature type="compositionally biased region" description="Low complexity" evidence="6">
    <location>
        <begin position="37"/>
        <end position="46"/>
    </location>
</feature>
<dbReference type="PROSITE" id="PS00109">
    <property type="entry name" value="PROTEIN_KINASE_TYR"/>
    <property type="match status" value="1"/>
</dbReference>
<accession>A0A4Q9KHS9</accession>
<dbReference type="InterPro" id="IPR011009">
    <property type="entry name" value="Kinase-like_dom_sf"/>
</dbReference>
<dbReference type="InterPro" id="IPR050660">
    <property type="entry name" value="NEK_Ser/Thr_kinase"/>
</dbReference>
<keyword evidence="4" id="KW-0418">Kinase</keyword>
<comment type="caution">
    <text evidence="8">The sequence shown here is derived from an EMBL/GenBank/DDBJ whole genome shotgun (WGS) entry which is preliminary data.</text>
</comment>
<dbReference type="GO" id="GO:0005524">
    <property type="term" value="F:ATP binding"/>
    <property type="evidence" value="ECO:0007669"/>
    <property type="project" value="UniProtKB-KW"/>
</dbReference>
<keyword evidence="2" id="KW-0808">Transferase</keyword>
<evidence type="ECO:0000259" key="7">
    <source>
        <dbReference type="PROSITE" id="PS50011"/>
    </source>
</evidence>
<dbReference type="PANTHER" id="PTHR43671:SF13">
    <property type="entry name" value="SERINE_THREONINE-PROTEIN KINASE NEK2"/>
    <property type="match status" value="1"/>
</dbReference>
<dbReference type="OrthoDB" id="5150322at2"/>
<sequence length="784" mass="87038">MSASTASRSDKPFNACSTITEAITSPGIDGRPRPDGNRSANNASGNRRCRCSAKNRNTLPAGNKCPASDSTSNTSRCGLDSPCTTQQFQPAAGQSRGHADRLFSRLLAASDTAQPPEAYQLLWRLPIRGILSLNLDSFVKRSHSLVHPGDELKSFLGRDAARLSRFVHSPHHFLYQLHGTNDDYSSWVFTKTDLDSLYEISGYAEFLELVFNTCTVLYLGISAHDLAIGSPLLRLRDRGNDGPTHYWVTDRDDADSRKWAASCGVRLVNYPSGRHSYVLELLDRLGAAVAPEIEAEPVLIASPNPPTELPQIGTLLSLPLDELRLILNAHACHLLAQEGGIELFEEFLDEYEEAIDRAWFMPRKVEGTTLFGYTLQDSNLAGAFGRVFPAIGPDGNLCALKLLRREIRTNLPLLRSYRRGVRAMQVLAERGVRGMVAYQQASEIPAFVTMEWIDGPNLAVAKSARLLQDWDGILWITVELCSIIRRAHALPERVLHRDLRPANVMLRNGWSSRADWELLVLDFDLSTYKGAEEKSVLAERSVLGYLAPEQVDPRSRFSSRSSLVDSFGIGMTLYFLCGGEEPKANFEQSAQFERSVRSATRSVDEPFWRSVPRRIERLILSATREQQSQRPDVSQLLHEVQRLKSCIDDPDGVMEADLLCEELCARSEVLHDKYEWQEELDCATRETAQGMSIKLSGPLEGDDLNLAISWTARGTEVYGALRSIPDRVDRAASILRKAGWQASAAGRPQGTLRLEAHIAIDSVAAKLDDLGKSLDQAVSVMTLH</sequence>
<dbReference type="InterPro" id="IPR008266">
    <property type="entry name" value="Tyr_kinase_AS"/>
</dbReference>
<dbReference type="EMBL" id="SDMQ01000001">
    <property type="protein sequence ID" value="TBT88612.1"/>
    <property type="molecule type" value="Genomic_DNA"/>
</dbReference>
<dbReference type="Proteomes" id="UP000292373">
    <property type="component" value="Unassembled WGS sequence"/>
</dbReference>
<keyword evidence="3" id="KW-0547">Nucleotide-binding</keyword>
<protein>
    <recommendedName>
        <fullName evidence="1">non-specific serine/threonine protein kinase</fullName>
        <ecNumber evidence="1">2.7.11.1</ecNumber>
    </recommendedName>
</protein>
<dbReference type="SUPFAM" id="SSF56112">
    <property type="entry name" value="Protein kinase-like (PK-like)"/>
    <property type="match status" value="1"/>
</dbReference>
<keyword evidence="9" id="KW-1185">Reference proteome</keyword>
<feature type="region of interest" description="Disordered" evidence="6">
    <location>
        <begin position="1"/>
        <end position="55"/>
    </location>
</feature>
<evidence type="ECO:0000313" key="9">
    <source>
        <dbReference type="Proteomes" id="UP000292373"/>
    </source>
</evidence>
<dbReference type="GO" id="GO:0004674">
    <property type="term" value="F:protein serine/threonine kinase activity"/>
    <property type="evidence" value="ECO:0007669"/>
    <property type="project" value="UniProtKB-EC"/>
</dbReference>
<organism evidence="8 9">
    <name type="scientific">Propioniciclava sinopodophylli</name>
    <dbReference type="NCBI Taxonomy" id="1837344"/>
    <lineage>
        <taxon>Bacteria</taxon>
        <taxon>Bacillati</taxon>
        <taxon>Actinomycetota</taxon>
        <taxon>Actinomycetes</taxon>
        <taxon>Propionibacteriales</taxon>
        <taxon>Propionibacteriaceae</taxon>
        <taxon>Propioniciclava</taxon>
    </lineage>
</organism>
<proteinExistence type="predicted"/>
<feature type="domain" description="Protein kinase" evidence="7">
    <location>
        <begin position="373"/>
        <end position="641"/>
    </location>
</feature>
<name>A0A4Q9KHS9_9ACTN</name>
<evidence type="ECO:0000256" key="6">
    <source>
        <dbReference type="SAM" id="MobiDB-lite"/>
    </source>
</evidence>
<evidence type="ECO:0000313" key="8">
    <source>
        <dbReference type="EMBL" id="TBT88612.1"/>
    </source>
</evidence>
<evidence type="ECO:0000256" key="3">
    <source>
        <dbReference type="ARBA" id="ARBA00022741"/>
    </source>
</evidence>
<keyword evidence="5" id="KW-0067">ATP-binding</keyword>
<reference evidence="8 9" key="1">
    <citation type="submission" date="2019-01" db="EMBL/GenBank/DDBJ databases">
        <title>Lactibacter flavus gen. nov., sp. nov., a novel bacterium of the family Propionibacteriaceae isolated from raw milk and dairy products.</title>
        <authorList>
            <person name="Huptas C."/>
            <person name="Wenning M."/>
            <person name="Breitenwieser F."/>
            <person name="Doll E."/>
            <person name="Von Neubeck M."/>
            <person name="Busse H.-J."/>
            <person name="Scherer S."/>
        </authorList>
    </citation>
    <scope>NUCLEOTIDE SEQUENCE [LARGE SCALE GENOMIC DNA]</scope>
    <source>
        <strain evidence="8 9">KCTC 33808</strain>
    </source>
</reference>
<dbReference type="Gene3D" id="1.10.510.10">
    <property type="entry name" value="Transferase(Phosphotransferase) domain 1"/>
    <property type="match status" value="1"/>
</dbReference>
<dbReference type="InterPro" id="IPR000719">
    <property type="entry name" value="Prot_kinase_dom"/>
</dbReference>
<dbReference type="PROSITE" id="PS50011">
    <property type="entry name" value="PROTEIN_KINASE_DOM"/>
    <property type="match status" value="1"/>
</dbReference>
<dbReference type="Pfam" id="PF13289">
    <property type="entry name" value="SIR2_2"/>
    <property type="match status" value="1"/>
</dbReference>
<dbReference type="SMART" id="SM00220">
    <property type="entry name" value="S_TKc"/>
    <property type="match status" value="1"/>
</dbReference>
<dbReference type="AlphaFoldDB" id="A0A4Q9KHS9"/>
<evidence type="ECO:0000256" key="2">
    <source>
        <dbReference type="ARBA" id="ARBA00022679"/>
    </source>
</evidence>